<proteinExistence type="inferred from homology"/>
<dbReference type="SMART" id="SM00790">
    <property type="entry name" value="AFOR_N"/>
    <property type="match status" value="1"/>
</dbReference>
<dbReference type="Gene3D" id="1.10.599.10">
    <property type="entry name" value="Aldehyde Ferredoxin Oxidoreductase Protein, subunit A, domain 3"/>
    <property type="match status" value="1"/>
</dbReference>
<sequence>MSRVYGYGGRILRIDLSNREARIEDVDKRLARMYLGGRGFNIARLYHEVTPEVDPLSPSNKLMIATGPIAGTGFPLGARLNVTAKSPQTGILGDSNAGGHFAAEMKFAGFDQIVVEGRSPRPVYLFISNDFVEIRDAEGLWGMPISKAYEALRREIGDSFVQIALIGPAAENGVKFSGIFFNRVRPAARTGLGTVMASKNLKAIAVRGDGYIEVAKPEAFERIVEEIELEVYTHEQYWPRRIMGTSRILLAANRIGILPGKHFTEPIVPYAFDVSGEKLALKYNVKNRACFSCIVPCSRVFLVKKIGEAFLSEGPEYEALAGMTVRIGNSDLDKALKAIELVNDLGLDVISTSEVISWAMELYSRGLLTKNEVGGLQLDWGNMDAVMKLVTDIAYRRGFGDILADGVATAAEKLGKGHDIAFHVKKLEMIQADPRGLKGYGLGFAVSTRGADHLRSEPFIELSDDPELGARMFGEPEATLRLGVKGKGRLVAYYENICALVDSLGVCKNLAENMNILDYEKTARLVEAVTGIELSPREIEAIGERIVNLERVYIAREGVRSIHDTLPQRFFREPLGKGPSAGHIIELETMLKEYYRVRGWDEGTGLPTPEKLKELGLSDVLEDMQSRGILPSR</sequence>
<feature type="domain" description="Aldehyde ferredoxin oxidoreductase N-terminal" evidence="9">
    <location>
        <begin position="7"/>
        <end position="210"/>
    </location>
</feature>
<accession>A0A7J3JQ07</accession>
<dbReference type="InterPro" id="IPR013983">
    <property type="entry name" value="Ald_Fedxn_OxRdtase_N"/>
</dbReference>
<evidence type="ECO:0000256" key="4">
    <source>
        <dbReference type="ARBA" id="ARBA00022723"/>
    </source>
</evidence>
<evidence type="ECO:0000256" key="2">
    <source>
        <dbReference type="ARBA" id="ARBA00011032"/>
    </source>
</evidence>
<keyword evidence="7" id="KW-0411">Iron-sulfur</keyword>
<dbReference type="EMBL" id="DTBZ01000055">
    <property type="protein sequence ID" value="HGQ17804.1"/>
    <property type="molecule type" value="Genomic_DNA"/>
</dbReference>
<keyword evidence="6" id="KW-0408">Iron</keyword>
<organism evidence="10">
    <name type="scientific">Ignisphaera aggregans</name>
    <dbReference type="NCBI Taxonomy" id="334771"/>
    <lineage>
        <taxon>Archaea</taxon>
        <taxon>Thermoproteota</taxon>
        <taxon>Thermoprotei</taxon>
        <taxon>Desulfurococcales</taxon>
        <taxon>Desulfurococcaceae</taxon>
        <taxon>Ignisphaera</taxon>
    </lineage>
</organism>
<dbReference type="GO" id="GO:0046872">
    <property type="term" value="F:metal ion binding"/>
    <property type="evidence" value="ECO:0007669"/>
    <property type="project" value="UniProtKB-KW"/>
</dbReference>
<dbReference type="InterPro" id="IPR013984">
    <property type="entry name" value="Ald_Fedxn_OxRdtase_dom2"/>
</dbReference>
<dbReference type="PANTHER" id="PTHR30038">
    <property type="entry name" value="ALDEHYDE FERREDOXIN OXIDOREDUCTASE"/>
    <property type="match status" value="1"/>
</dbReference>
<dbReference type="SUPFAM" id="SSF56228">
    <property type="entry name" value="Aldehyde ferredoxin oxidoreductase, N-terminal domain"/>
    <property type="match status" value="1"/>
</dbReference>
<protein>
    <submittedName>
        <fullName evidence="10">Aldehyde:ferredoxin oxidoreductase</fullName>
    </submittedName>
</protein>
<evidence type="ECO:0000256" key="5">
    <source>
        <dbReference type="ARBA" id="ARBA00023002"/>
    </source>
</evidence>
<evidence type="ECO:0000256" key="8">
    <source>
        <dbReference type="ARBA" id="ARBA00049934"/>
    </source>
</evidence>
<keyword evidence="5" id="KW-0560">Oxidoreductase</keyword>
<dbReference type="AlphaFoldDB" id="A0A7J3JQ07"/>
<name>A0A7J3JQ07_9CREN</name>
<dbReference type="PANTHER" id="PTHR30038:SF0">
    <property type="entry name" value="TUNGSTEN-CONTAINING ALDEHYDE FERREDOXIN OXIDOREDUCTASE"/>
    <property type="match status" value="1"/>
</dbReference>
<evidence type="ECO:0000256" key="7">
    <source>
        <dbReference type="ARBA" id="ARBA00023014"/>
    </source>
</evidence>
<dbReference type="GO" id="GO:0009055">
    <property type="term" value="F:electron transfer activity"/>
    <property type="evidence" value="ECO:0007669"/>
    <property type="project" value="InterPro"/>
</dbReference>
<comment type="cofactor">
    <cofactor evidence="1">
        <name>[4Fe-4S] cluster</name>
        <dbReference type="ChEBI" id="CHEBI:49883"/>
    </cofactor>
</comment>
<comment type="caution">
    <text evidence="10">The sequence shown here is derived from an EMBL/GenBank/DDBJ whole genome shotgun (WGS) entry which is preliminary data.</text>
</comment>
<dbReference type="SUPFAM" id="SSF48310">
    <property type="entry name" value="Aldehyde ferredoxin oxidoreductase, C-terminal domains"/>
    <property type="match status" value="1"/>
</dbReference>
<comment type="similarity">
    <text evidence="2">Belongs to the AOR/FOR family.</text>
</comment>
<evidence type="ECO:0000256" key="1">
    <source>
        <dbReference type="ARBA" id="ARBA00001966"/>
    </source>
</evidence>
<keyword evidence="3" id="KW-0004">4Fe-4S</keyword>
<dbReference type="GO" id="GO:0016625">
    <property type="term" value="F:oxidoreductase activity, acting on the aldehyde or oxo group of donors, iron-sulfur protein as acceptor"/>
    <property type="evidence" value="ECO:0007669"/>
    <property type="project" value="InterPro"/>
</dbReference>
<keyword evidence="4" id="KW-0479">Metal-binding</keyword>
<evidence type="ECO:0000256" key="6">
    <source>
        <dbReference type="ARBA" id="ARBA00023004"/>
    </source>
</evidence>
<dbReference type="InterPro" id="IPR036503">
    <property type="entry name" value="Ald_Fedxn_OxRdtase_N_sf"/>
</dbReference>
<dbReference type="InterPro" id="IPR001203">
    <property type="entry name" value="OxRdtase_Ald_Fedxn_C"/>
</dbReference>
<dbReference type="Pfam" id="PF02730">
    <property type="entry name" value="AFOR_N"/>
    <property type="match status" value="1"/>
</dbReference>
<comment type="cofactor">
    <cofactor evidence="8">
        <name>tungstopterin</name>
        <dbReference type="ChEBI" id="CHEBI:30402"/>
    </cofactor>
</comment>
<dbReference type="GO" id="GO:0051539">
    <property type="term" value="F:4 iron, 4 sulfur cluster binding"/>
    <property type="evidence" value="ECO:0007669"/>
    <property type="project" value="UniProtKB-KW"/>
</dbReference>
<evidence type="ECO:0000256" key="3">
    <source>
        <dbReference type="ARBA" id="ARBA00022485"/>
    </source>
</evidence>
<evidence type="ECO:0000313" key="10">
    <source>
        <dbReference type="EMBL" id="HGQ17804.1"/>
    </source>
</evidence>
<reference evidence="10" key="1">
    <citation type="journal article" date="2020" name="mSystems">
        <title>Genome- and Community-Level Interaction Insights into Carbon Utilization and Element Cycling Functions of Hydrothermarchaeota in Hydrothermal Sediment.</title>
        <authorList>
            <person name="Zhou Z."/>
            <person name="Liu Y."/>
            <person name="Xu W."/>
            <person name="Pan J."/>
            <person name="Luo Z.H."/>
            <person name="Li M."/>
        </authorList>
    </citation>
    <scope>NUCLEOTIDE SEQUENCE [LARGE SCALE GENOMIC DNA]</scope>
    <source>
        <strain evidence="10">SpSt-657</strain>
    </source>
</reference>
<dbReference type="Gene3D" id="1.10.569.10">
    <property type="entry name" value="Aldehyde Ferredoxin Oxidoreductase Protein, subunit A, domain 2"/>
    <property type="match status" value="1"/>
</dbReference>
<dbReference type="InterPro" id="IPR036021">
    <property type="entry name" value="Tungsten_al_ferr_oxy-like_C"/>
</dbReference>
<gene>
    <name evidence="10" type="ORF">ENU30_02320</name>
</gene>
<dbReference type="InterPro" id="IPR051919">
    <property type="entry name" value="W-dependent_AOR"/>
</dbReference>
<dbReference type="InterPro" id="IPR013985">
    <property type="entry name" value="Ald_Fedxn_OxRdtase_dom3"/>
</dbReference>
<dbReference type="Pfam" id="PF01314">
    <property type="entry name" value="AFOR_C"/>
    <property type="match status" value="1"/>
</dbReference>
<evidence type="ECO:0000259" key="9">
    <source>
        <dbReference type="SMART" id="SM00790"/>
    </source>
</evidence>
<dbReference type="Gene3D" id="3.60.9.10">
    <property type="entry name" value="Aldehyde ferredoxin oxidoreductase, N-terminal domain"/>
    <property type="match status" value="1"/>
</dbReference>